<evidence type="ECO:0000313" key="1">
    <source>
        <dbReference type="EMBL" id="MPY50428.1"/>
    </source>
</evidence>
<organism evidence="1 2">
    <name type="scientific">Streptomyces acidicola</name>
    <dbReference type="NCBI Taxonomy" id="2596892"/>
    <lineage>
        <taxon>Bacteria</taxon>
        <taxon>Bacillati</taxon>
        <taxon>Actinomycetota</taxon>
        <taxon>Actinomycetes</taxon>
        <taxon>Kitasatosporales</taxon>
        <taxon>Streptomycetaceae</taxon>
        <taxon>Streptomyces</taxon>
    </lineage>
</organism>
<evidence type="ECO:0000313" key="2">
    <source>
        <dbReference type="Proteomes" id="UP000373149"/>
    </source>
</evidence>
<dbReference type="InterPro" id="IPR050534">
    <property type="entry name" value="Coronavir_polyprotein_1ab"/>
</dbReference>
<name>A0A5N8WV59_9ACTN</name>
<dbReference type="Pfam" id="PF13604">
    <property type="entry name" value="AAA_30"/>
    <property type="match status" value="1"/>
</dbReference>
<dbReference type="RefSeq" id="WP_322620399.1">
    <property type="nucleotide sequence ID" value="NZ_VMNX01000061.1"/>
</dbReference>
<dbReference type="Gene3D" id="3.40.50.300">
    <property type="entry name" value="P-loop containing nucleotide triphosphate hydrolases"/>
    <property type="match status" value="2"/>
</dbReference>
<proteinExistence type="predicted"/>
<reference evidence="1 2" key="1">
    <citation type="submission" date="2019-09" db="EMBL/GenBank/DDBJ databases">
        <authorList>
            <person name="Duangmal K."/>
            <person name="Teo W.F.A."/>
            <person name="Lipun K."/>
        </authorList>
    </citation>
    <scope>NUCLEOTIDE SEQUENCE [LARGE SCALE GENOMIC DNA]</scope>
    <source>
        <strain evidence="1 2">K1PN6</strain>
    </source>
</reference>
<dbReference type="InterPro" id="IPR027417">
    <property type="entry name" value="P-loop_NTPase"/>
</dbReference>
<dbReference type="Proteomes" id="UP000373149">
    <property type="component" value="Unassembled WGS sequence"/>
</dbReference>
<dbReference type="EMBL" id="VMNX01000061">
    <property type="protein sequence ID" value="MPY50428.1"/>
    <property type="molecule type" value="Genomic_DNA"/>
</dbReference>
<dbReference type="GO" id="GO:0043139">
    <property type="term" value="F:5'-3' DNA helicase activity"/>
    <property type="evidence" value="ECO:0007669"/>
    <property type="project" value="TreeGrafter"/>
</dbReference>
<dbReference type="SUPFAM" id="SSF52540">
    <property type="entry name" value="P-loop containing nucleoside triphosphate hydrolases"/>
    <property type="match status" value="1"/>
</dbReference>
<dbReference type="PANTHER" id="PTHR43788:SF8">
    <property type="entry name" value="DNA-BINDING PROTEIN SMUBP-2"/>
    <property type="match status" value="1"/>
</dbReference>
<dbReference type="AlphaFoldDB" id="A0A5N8WV59"/>
<accession>A0A5N8WV59</accession>
<dbReference type="PANTHER" id="PTHR43788">
    <property type="entry name" value="DNA2/NAM7 HELICASE FAMILY MEMBER"/>
    <property type="match status" value="1"/>
</dbReference>
<sequence>MTTLLPDTGQPEALTLTPGERADQAVAGILTSLDTAPGRGVVVDSPPGAGKSTLVVKAAGHLTSAGHQLMIVAQTNEQVDDLVDRIAREHPGLALGRLHAGSHTLPPRVTRHPNVTGSRQVTDLRDLPVVVSTAKKWSFITPDKCAPWQWAIVDEAYQMRSDGLLATAPLFAQDDSQVLFVGDPGQLDPFATVETDRWHGLTWDPLRNAVDVTLAHNPDLVRHQLPVSWRLPETAAPLVEQAFYPFYEFIPGTTAPERVLSYAILSHGSTPLDDVLARAANSGWGHLELPARHTLDQDPEVADALAATAARLLERGALVNGEPLTADRIAIGTARTVQAEAVRSRLTARGLTGITGITVDTANRLQGREFDVTLVWHPLSGRQDASDFHLETGRLCVLLSRHRFACIVVARAGIRDLLDRHPRSSPVYLDVPPKFPDGWRAHQVVMGWLERGEHRVRAT</sequence>
<protein>
    <submittedName>
        <fullName evidence="1">AAA family ATPase</fullName>
    </submittedName>
</protein>
<keyword evidence="2" id="KW-1185">Reference proteome</keyword>
<gene>
    <name evidence="1" type="ORF">FPZ41_18335</name>
</gene>
<comment type="caution">
    <text evidence="1">The sequence shown here is derived from an EMBL/GenBank/DDBJ whole genome shotgun (WGS) entry which is preliminary data.</text>
</comment>